<evidence type="ECO:0000313" key="2">
    <source>
        <dbReference type="Proteomes" id="UP000286848"/>
    </source>
</evidence>
<dbReference type="OrthoDB" id="2320264at2"/>
<dbReference type="EMBL" id="BFFP01000011">
    <property type="protein sequence ID" value="GBG94421.1"/>
    <property type="molecule type" value="Genomic_DNA"/>
</dbReference>
<keyword evidence="2" id="KW-1185">Reference proteome</keyword>
<reference evidence="1 2" key="1">
    <citation type="journal article" date="2019" name="Int. J. Syst. Evol. Microbiol.">
        <title>Lactobacillus salitolerans sp. nov., a novel lactic acid bacterium isolated from spent mushroom substrates.</title>
        <authorList>
            <person name="Tohno M."/>
            <person name="Tanizawa Y."/>
            <person name="Kojima Y."/>
            <person name="Sakamoto M."/>
            <person name="Nakamura Y."/>
            <person name="Ohkuma M."/>
            <person name="Kobayashi H."/>
        </authorList>
    </citation>
    <scope>NUCLEOTIDE SEQUENCE [LARGE SCALE GENOMIC DNA]</scope>
    <source>
        <strain evidence="1 2">YK43</strain>
    </source>
</reference>
<organism evidence="1 2">
    <name type="scientific">Ligilactobacillus salitolerans</name>
    <dbReference type="NCBI Taxonomy" id="1808352"/>
    <lineage>
        <taxon>Bacteria</taxon>
        <taxon>Bacillati</taxon>
        <taxon>Bacillota</taxon>
        <taxon>Bacilli</taxon>
        <taxon>Lactobacillales</taxon>
        <taxon>Lactobacillaceae</taxon>
        <taxon>Ligilactobacillus</taxon>
    </lineage>
</organism>
<evidence type="ECO:0000313" key="1">
    <source>
        <dbReference type="EMBL" id="GBG94421.1"/>
    </source>
</evidence>
<gene>
    <name evidence="1" type="ORF">LFYK43_08800</name>
</gene>
<comment type="caution">
    <text evidence="1">The sequence shown here is derived from an EMBL/GenBank/DDBJ whole genome shotgun (WGS) entry which is preliminary data.</text>
</comment>
<dbReference type="AlphaFoldDB" id="A0A401ISB7"/>
<dbReference type="Proteomes" id="UP000286848">
    <property type="component" value="Unassembled WGS sequence"/>
</dbReference>
<name>A0A401ISB7_9LACO</name>
<accession>A0A401ISB7</accession>
<dbReference type="RefSeq" id="WP_124975806.1">
    <property type="nucleotide sequence ID" value="NZ_BFFP01000011.1"/>
</dbReference>
<sequence>MNTYAQIVNGSQSYFGFLNFNFQDGQMKISVARGVKPATKWTVDLDEISELSTDEYLGAKRIVFFVGNTEYIFLATGVGVTEFLEDNLYEQA</sequence>
<proteinExistence type="predicted"/>
<protein>
    <submittedName>
        <fullName evidence="1">Uncharacterized protein</fullName>
    </submittedName>
</protein>